<reference evidence="2" key="1">
    <citation type="submission" date="2021-01" db="EMBL/GenBank/DDBJ databases">
        <title>Whole genome shotgun sequence of Rugosimonospora africana NBRC 104875.</title>
        <authorList>
            <person name="Komaki H."/>
            <person name="Tamura T."/>
        </authorList>
    </citation>
    <scope>NUCLEOTIDE SEQUENCE</scope>
    <source>
        <strain evidence="2">NBRC 104875</strain>
    </source>
</reference>
<dbReference type="InterPro" id="IPR017520">
    <property type="entry name" value="CHP03086"/>
</dbReference>
<evidence type="ECO:0000313" key="3">
    <source>
        <dbReference type="Proteomes" id="UP000642748"/>
    </source>
</evidence>
<dbReference type="NCBIfam" id="TIGR03083">
    <property type="entry name" value="maleylpyruvate isomerase family mycothiol-dependent enzyme"/>
    <property type="match status" value="1"/>
</dbReference>
<dbReference type="EMBL" id="BONZ01000027">
    <property type="protein sequence ID" value="GIH14772.1"/>
    <property type="molecule type" value="Genomic_DNA"/>
</dbReference>
<evidence type="ECO:0000313" key="2">
    <source>
        <dbReference type="EMBL" id="GIH14772.1"/>
    </source>
</evidence>
<comment type="caution">
    <text evidence="2">The sequence shown here is derived from an EMBL/GenBank/DDBJ whole genome shotgun (WGS) entry which is preliminary data.</text>
</comment>
<protein>
    <recommendedName>
        <fullName evidence="1">Mycothiol-dependent maleylpyruvate isomerase metal-binding domain-containing protein</fullName>
    </recommendedName>
</protein>
<proteinExistence type="predicted"/>
<dbReference type="AlphaFoldDB" id="A0A8J3VQ87"/>
<dbReference type="InterPro" id="IPR034660">
    <property type="entry name" value="DinB/YfiT-like"/>
</dbReference>
<dbReference type="Proteomes" id="UP000642748">
    <property type="component" value="Unassembled WGS sequence"/>
</dbReference>
<keyword evidence="3" id="KW-1185">Reference proteome</keyword>
<evidence type="ECO:0000259" key="1">
    <source>
        <dbReference type="Pfam" id="PF11716"/>
    </source>
</evidence>
<gene>
    <name evidence="2" type="ORF">Raf01_29440</name>
</gene>
<dbReference type="InterPro" id="IPR017517">
    <property type="entry name" value="Maleyloyr_isom"/>
</dbReference>
<feature type="domain" description="Mycothiol-dependent maleylpyruvate isomerase metal-binding" evidence="1">
    <location>
        <begin position="27"/>
        <end position="141"/>
    </location>
</feature>
<dbReference type="GO" id="GO:0046872">
    <property type="term" value="F:metal ion binding"/>
    <property type="evidence" value="ECO:0007669"/>
    <property type="project" value="InterPro"/>
</dbReference>
<organism evidence="2 3">
    <name type="scientific">Rugosimonospora africana</name>
    <dbReference type="NCBI Taxonomy" id="556532"/>
    <lineage>
        <taxon>Bacteria</taxon>
        <taxon>Bacillati</taxon>
        <taxon>Actinomycetota</taxon>
        <taxon>Actinomycetes</taxon>
        <taxon>Micromonosporales</taxon>
        <taxon>Micromonosporaceae</taxon>
        <taxon>Rugosimonospora</taxon>
    </lineage>
</organism>
<dbReference type="Pfam" id="PF11716">
    <property type="entry name" value="MDMPI_N"/>
    <property type="match status" value="1"/>
</dbReference>
<sequence>MADATDGQWPIMVHMTQSPLAQFDRAAAVAEGVIASTKPDQFDEPSPCTLWSVRQVINHVVVGNLRTLGTVTGQARPDPGEDRLGDDPLGAFRASVRELRAALSVEGALDRTVPTPVGERPGTFLVLMRVAEMTLHAWDVAKATGQSTDLDPGLSGQILAVFHGVLPADREGSPFGAEQPAPPDATAADRLAAYAGRTVS</sequence>
<name>A0A8J3VQ87_9ACTN</name>
<accession>A0A8J3VQ87</accession>
<dbReference type="InterPro" id="IPR024344">
    <property type="entry name" value="MDMPI_metal-binding"/>
</dbReference>
<dbReference type="Gene3D" id="1.20.120.450">
    <property type="entry name" value="dinb family like domain"/>
    <property type="match status" value="1"/>
</dbReference>
<dbReference type="SUPFAM" id="SSF109854">
    <property type="entry name" value="DinB/YfiT-like putative metalloenzymes"/>
    <property type="match status" value="1"/>
</dbReference>
<dbReference type="NCBIfam" id="TIGR03086">
    <property type="entry name" value="TIGR03086 family metal-binding protein"/>
    <property type="match status" value="1"/>
</dbReference>